<evidence type="ECO:0000256" key="4">
    <source>
        <dbReference type="SAM" id="MobiDB-lite"/>
    </source>
</evidence>
<organism evidence="7 8">
    <name type="scientific">Saccoglossus kowalevskii</name>
    <name type="common">Acorn worm</name>
    <dbReference type="NCBI Taxonomy" id="10224"/>
    <lineage>
        <taxon>Eukaryota</taxon>
        <taxon>Metazoa</taxon>
        <taxon>Hemichordata</taxon>
        <taxon>Enteropneusta</taxon>
        <taxon>Harrimaniidae</taxon>
        <taxon>Saccoglossus</taxon>
    </lineage>
</organism>
<dbReference type="GeneID" id="102807659"/>
<dbReference type="PANTHER" id="PTHR11309">
    <property type="entry name" value="FRIZZLED"/>
    <property type="match status" value="1"/>
</dbReference>
<evidence type="ECO:0000256" key="2">
    <source>
        <dbReference type="ARBA" id="ARBA00023157"/>
    </source>
</evidence>
<reference evidence="8" key="1">
    <citation type="submission" date="2025-08" db="UniProtKB">
        <authorList>
            <consortium name="RefSeq"/>
        </authorList>
    </citation>
    <scope>IDENTIFICATION</scope>
    <source>
        <tissue evidence="8">Testes</tissue>
    </source>
</reference>
<dbReference type="InterPro" id="IPR020067">
    <property type="entry name" value="Frizzled_dom"/>
</dbReference>
<dbReference type="SUPFAM" id="SSF63501">
    <property type="entry name" value="Frizzled cysteine-rich domain"/>
    <property type="match status" value="1"/>
</dbReference>
<evidence type="ECO:0000259" key="6">
    <source>
        <dbReference type="PROSITE" id="PS50038"/>
    </source>
</evidence>
<feature type="domain" description="FZ" evidence="6">
    <location>
        <begin position="34"/>
        <end position="152"/>
    </location>
</feature>
<feature type="disulfide bond" evidence="3">
    <location>
        <begin position="79"/>
        <end position="117"/>
    </location>
</feature>
<evidence type="ECO:0000256" key="1">
    <source>
        <dbReference type="ARBA" id="ARBA00022473"/>
    </source>
</evidence>
<keyword evidence="5" id="KW-0732">Signal</keyword>
<name>A0ABM0MFK5_SACKO</name>
<evidence type="ECO:0000313" key="8">
    <source>
        <dbReference type="RefSeq" id="XP_006818796.1"/>
    </source>
</evidence>
<dbReference type="Proteomes" id="UP000694865">
    <property type="component" value="Unplaced"/>
</dbReference>
<feature type="compositionally biased region" description="Low complexity" evidence="4">
    <location>
        <begin position="290"/>
        <end position="327"/>
    </location>
</feature>
<dbReference type="PROSITE" id="PS50038">
    <property type="entry name" value="FZ"/>
    <property type="match status" value="1"/>
</dbReference>
<protein>
    <submittedName>
        <fullName evidence="8">Flocculation protein FLO11-like</fullName>
    </submittedName>
</protein>
<gene>
    <name evidence="8" type="primary">LOC102807659</name>
</gene>
<keyword evidence="1" id="KW-0217">Developmental protein</keyword>
<keyword evidence="7" id="KW-1185">Reference proteome</keyword>
<accession>A0ABM0MFK5</accession>
<dbReference type="CDD" id="cd07066">
    <property type="entry name" value="CRD_FZ"/>
    <property type="match status" value="1"/>
</dbReference>
<dbReference type="InterPro" id="IPR036790">
    <property type="entry name" value="Frizzled_dom_sf"/>
</dbReference>
<proteinExistence type="predicted"/>
<dbReference type="SMART" id="SM00063">
    <property type="entry name" value="FRI"/>
    <property type="match status" value="1"/>
</dbReference>
<keyword evidence="2 3" id="KW-1015">Disulfide bond</keyword>
<evidence type="ECO:0000256" key="5">
    <source>
        <dbReference type="SAM" id="SignalP"/>
    </source>
</evidence>
<dbReference type="Pfam" id="PF01392">
    <property type="entry name" value="Fz"/>
    <property type="match status" value="1"/>
</dbReference>
<evidence type="ECO:0000256" key="3">
    <source>
        <dbReference type="PROSITE-ProRule" id="PRU00090"/>
    </source>
</evidence>
<evidence type="ECO:0000313" key="7">
    <source>
        <dbReference type="Proteomes" id="UP000694865"/>
    </source>
</evidence>
<feature type="chain" id="PRO_5046489664" evidence="5">
    <location>
        <begin position="25"/>
        <end position="467"/>
    </location>
</feature>
<dbReference type="Gene3D" id="1.10.2000.10">
    <property type="entry name" value="Frizzled cysteine-rich domain"/>
    <property type="match status" value="1"/>
</dbReference>
<feature type="disulfide bond" evidence="3">
    <location>
        <begin position="110"/>
        <end position="134"/>
    </location>
</feature>
<dbReference type="RefSeq" id="XP_006818796.1">
    <property type="nucleotide sequence ID" value="XM_006818733.1"/>
</dbReference>
<comment type="caution">
    <text evidence="3">Lacks conserved residue(s) required for the propagation of feature annotation.</text>
</comment>
<feature type="signal peptide" evidence="5">
    <location>
        <begin position="1"/>
        <end position="24"/>
    </location>
</feature>
<feature type="region of interest" description="Disordered" evidence="4">
    <location>
        <begin position="151"/>
        <end position="182"/>
    </location>
</feature>
<dbReference type="InterPro" id="IPR015526">
    <property type="entry name" value="Frizzled/SFRP"/>
</dbReference>
<feature type="region of interest" description="Disordered" evidence="4">
    <location>
        <begin position="290"/>
        <end position="338"/>
    </location>
</feature>
<sequence>MDQYQLFFYLLLLAAIGSLCPSHAEESDNEGDMEIATQCTDLEISVCLDVLPYNTTTQGQNQTVLLNSFPQLEQPNSACAKDITFFLCGWYFRPCQSVADPPILPCRGFCERTLETCNGLNKEYFLQVTNGSGCGLLPSMQISPRSKLCQESSVPVSPEDSSSQLIQPTSSETLASSSQSTPTHSYSIDPLVFSVSAEATTPSISPVVSSSSAQATTPSISLLVLSSSAEPTTSSIFLESPWNPSLHSSAEADVIRTASTVAMVTDSLNYFLPSMSLSLSTLSSEYPSPVPSSVAEKSSSDFPIEPSSSIMLSPSSKVPEEVSSSSPGTLRLSTSRESSPISNIQLSSTFSSQSLSSASLSALPVVMGISSILPSPSSQIPVYYSSSSYMLPPPGPPPMFPPFSHYSSSHSSSDAASLFHMTTSSVESLHVTATSSATFHLNSDDYTPIKVLFPTPTISHSQKLCSL</sequence>